<dbReference type="AlphaFoldDB" id="A0A6J0AZL7"/>
<gene>
    <name evidence="3" type="primary">TMEM273</name>
</gene>
<dbReference type="GeneID" id="107034711"/>
<dbReference type="InterPro" id="IPR029395">
    <property type="entry name" value="DUF4514"/>
</dbReference>
<dbReference type="Proteomes" id="UP001652581">
    <property type="component" value="Chromosome 11"/>
</dbReference>
<feature type="transmembrane region" description="Helical" evidence="1">
    <location>
        <begin position="37"/>
        <end position="55"/>
    </location>
</feature>
<reference evidence="3" key="1">
    <citation type="submission" date="2025-08" db="UniProtKB">
        <authorList>
            <consortium name="RefSeq"/>
        </authorList>
    </citation>
    <scope>IDENTIFICATION</scope>
</reference>
<dbReference type="Pfam" id="PF14986">
    <property type="entry name" value="DUF4514"/>
    <property type="match status" value="1"/>
</dbReference>
<dbReference type="InParanoid" id="A0A6J0AZL7"/>
<organism evidence="2 3">
    <name type="scientific">Vicugna pacos</name>
    <name type="common">Alpaca</name>
    <name type="synonym">Lama pacos</name>
    <dbReference type="NCBI Taxonomy" id="30538"/>
    <lineage>
        <taxon>Eukaryota</taxon>
        <taxon>Metazoa</taxon>
        <taxon>Chordata</taxon>
        <taxon>Craniata</taxon>
        <taxon>Vertebrata</taxon>
        <taxon>Euteleostomi</taxon>
        <taxon>Mammalia</taxon>
        <taxon>Eutheria</taxon>
        <taxon>Laurasiatheria</taxon>
        <taxon>Artiodactyla</taxon>
        <taxon>Tylopoda</taxon>
        <taxon>Camelidae</taxon>
        <taxon>Vicugna</taxon>
    </lineage>
</organism>
<evidence type="ECO:0000256" key="1">
    <source>
        <dbReference type="SAM" id="Phobius"/>
    </source>
</evidence>
<dbReference type="OrthoDB" id="9450584at2759"/>
<keyword evidence="1" id="KW-1133">Transmembrane helix</keyword>
<evidence type="ECO:0000313" key="2">
    <source>
        <dbReference type="Proteomes" id="UP001652581"/>
    </source>
</evidence>
<sequence length="98" mass="10547">MRLGIRMLRALVLLLDVGGVQVLAMGKSAGTETDMKYALIGTALGIAISAGFLALKICMIRKHLFDNDSSDLRSTNGGFNDTISLKKRTPRNAPVIEL</sequence>
<feature type="transmembrane region" description="Helical" evidence="1">
    <location>
        <begin position="7"/>
        <end position="25"/>
    </location>
</feature>
<keyword evidence="2" id="KW-1185">Reference proteome</keyword>
<accession>A0A6J0AZL7</accession>
<keyword evidence="1" id="KW-0472">Membrane</keyword>
<dbReference type="PANTHER" id="PTHR37857">
    <property type="entry name" value="TRANSMEMBRANE PROTEIN 273"/>
    <property type="match status" value="1"/>
</dbReference>
<dbReference type="FunCoup" id="A0A6J0AZL7">
    <property type="interactions" value="22"/>
</dbReference>
<proteinExistence type="predicted"/>
<protein>
    <submittedName>
        <fullName evidence="3">Transmembrane protein 273</fullName>
    </submittedName>
</protein>
<evidence type="ECO:0000313" key="3">
    <source>
        <dbReference type="RefSeq" id="XP_015104851.2"/>
    </source>
</evidence>
<keyword evidence="1 3" id="KW-0812">Transmembrane</keyword>
<name>A0A6J0AZL7_VICPA</name>
<dbReference type="KEGG" id="vpc:107034711"/>
<dbReference type="CTD" id="170371"/>
<dbReference type="RefSeq" id="XP_015104851.2">
    <property type="nucleotide sequence ID" value="XM_015249365.3"/>
</dbReference>
<dbReference type="PANTHER" id="PTHR37857:SF1">
    <property type="entry name" value="TRANSMEMBRANE PROTEIN 273"/>
    <property type="match status" value="1"/>
</dbReference>